<gene>
    <name evidence="7" type="primary">TM4SF4</name>
    <name evidence="7" type="ORF">XENOCAPTIV_027964</name>
</gene>
<dbReference type="Proteomes" id="UP001434883">
    <property type="component" value="Unassembled WGS sequence"/>
</dbReference>
<evidence type="ECO:0000256" key="6">
    <source>
        <dbReference type="SAM" id="Phobius"/>
    </source>
</evidence>
<comment type="caution">
    <text evidence="7">The sequence shown here is derived from an EMBL/GenBank/DDBJ whole genome shotgun (WGS) entry which is preliminary data.</text>
</comment>
<reference evidence="7 8" key="1">
    <citation type="submission" date="2021-06" db="EMBL/GenBank/DDBJ databases">
        <authorList>
            <person name="Palmer J.M."/>
        </authorList>
    </citation>
    <scope>NUCLEOTIDE SEQUENCE [LARGE SCALE GENOMIC DNA]</scope>
    <source>
        <strain evidence="7 8">XC_2019</strain>
        <tissue evidence="7">Muscle</tissue>
    </source>
</reference>
<accession>A0ABV0QNC4</accession>
<evidence type="ECO:0000256" key="1">
    <source>
        <dbReference type="ARBA" id="ARBA00004141"/>
    </source>
</evidence>
<dbReference type="PANTHER" id="PTHR14198:SF4">
    <property type="entry name" value="TRANSMEMBRANE 4 L6 FAMILY MEMBER 5"/>
    <property type="match status" value="1"/>
</dbReference>
<dbReference type="Pfam" id="PF05805">
    <property type="entry name" value="L6_membrane"/>
    <property type="match status" value="1"/>
</dbReference>
<evidence type="ECO:0000313" key="7">
    <source>
        <dbReference type="EMBL" id="MEQ2197343.1"/>
    </source>
</evidence>
<evidence type="ECO:0000256" key="2">
    <source>
        <dbReference type="ARBA" id="ARBA00006193"/>
    </source>
</evidence>
<protein>
    <submittedName>
        <fullName evidence="7">Transmembrane 4 L6 member 4</fullName>
    </submittedName>
</protein>
<comment type="similarity">
    <text evidence="2">Belongs to the L6 tetraspanin family.</text>
</comment>
<feature type="non-terminal residue" evidence="7">
    <location>
        <position position="1"/>
    </location>
</feature>
<evidence type="ECO:0000256" key="3">
    <source>
        <dbReference type="ARBA" id="ARBA00022692"/>
    </source>
</evidence>
<dbReference type="EMBL" id="JAHRIN010017550">
    <property type="protein sequence ID" value="MEQ2197343.1"/>
    <property type="molecule type" value="Genomic_DNA"/>
</dbReference>
<comment type="subcellular location">
    <subcellularLocation>
        <location evidence="1">Membrane</location>
        <topology evidence="1">Multi-pass membrane protein</topology>
    </subcellularLocation>
</comment>
<evidence type="ECO:0000256" key="4">
    <source>
        <dbReference type="ARBA" id="ARBA00022989"/>
    </source>
</evidence>
<feature type="transmembrane region" description="Helical" evidence="6">
    <location>
        <begin position="22"/>
        <end position="45"/>
    </location>
</feature>
<keyword evidence="8" id="KW-1185">Reference proteome</keyword>
<keyword evidence="5 6" id="KW-0472">Membrane</keyword>
<organism evidence="7 8">
    <name type="scientific">Xenoophorus captivus</name>
    <dbReference type="NCBI Taxonomy" id="1517983"/>
    <lineage>
        <taxon>Eukaryota</taxon>
        <taxon>Metazoa</taxon>
        <taxon>Chordata</taxon>
        <taxon>Craniata</taxon>
        <taxon>Vertebrata</taxon>
        <taxon>Euteleostomi</taxon>
        <taxon>Actinopterygii</taxon>
        <taxon>Neopterygii</taxon>
        <taxon>Teleostei</taxon>
        <taxon>Neoteleostei</taxon>
        <taxon>Acanthomorphata</taxon>
        <taxon>Ovalentaria</taxon>
        <taxon>Atherinomorphae</taxon>
        <taxon>Cyprinodontiformes</taxon>
        <taxon>Goodeidae</taxon>
        <taxon>Xenoophorus</taxon>
    </lineage>
</organism>
<proteinExistence type="inferred from homology"/>
<name>A0ABV0QNC4_9TELE</name>
<keyword evidence="4 6" id="KW-1133">Transmembrane helix</keyword>
<dbReference type="InterPro" id="IPR008661">
    <property type="entry name" value="L6_membrane"/>
</dbReference>
<keyword evidence="3 6" id="KW-0812">Transmembrane</keyword>
<evidence type="ECO:0000313" key="8">
    <source>
        <dbReference type="Proteomes" id="UP001434883"/>
    </source>
</evidence>
<evidence type="ECO:0000256" key="5">
    <source>
        <dbReference type="ARBA" id="ARBA00023136"/>
    </source>
</evidence>
<dbReference type="PANTHER" id="PTHR14198">
    <property type="entry name" value="TRANSMEMBRANE 4 L6 FAMILY MEMBER 1-RELATED"/>
    <property type="match status" value="1"/>
</dbReference>
<sequence length="78" mass="8626">YNGSYLLNQTLWSICEYPEDMVLWHIVLFSILLGIGLLQVVLCAIQVINGLMGCICGDCRSSNDVGQICTETTVLCRV</sequence>